<keyword evidence="3" id="KW-1185">Reference proteome</keyword>
<evidence type="ECO:0000313" key="2">
    <source>
        <dbReference type="EMBL" id="GIJ31101.1"/>
    </source>
</evidence>
<proteinExistence type="predicted"/>
<feature type="transmembrane region" description="Helical" evidence="1">
    <location>
        <begin position="51"/>
        <end position="69"/>
    </location>
</feature>
<gene>
    <name evidence="2" type="ORF">Vse01_02490</name>
</gene>
<keyword evidence="1" id="KW-0812">Transmembrane</keyword>
<keyword evidence="1" id="KW-1133">Transmembrane helix</keyword>
<dbReference type="Proteomes" id="UP000607311">
    <property type="component" value="Unassembled WGS sequence"/>
</dbReference>
<keyword evidence="1" id="KW-0472">Membrane</keyword>
<dbReference type="AlphaFoldDB" id="A0A9W5XHJ2"/>
<evidence type="ECO:0000256" key="1">
    <source>
        <dbReference type="SAM" id="Phobius"/>
    </source>
</evidence>
<name>A0A9W5XHJ2_9ACTN</name>
<reference evidence="2" key="1">
    <citation type="submission" date="2021-01" db="EMBL/GenBank/DDBJ databases">
        <title>Whole genome shotgun sequence of Verrucosispora sediminis NBRC 107745.</title>
        <authorList>
            <person name="Komaki H."/>
            <person name="Tamura T."/>
        </authorList>
    </citation>
    <scope>NUCLEOTIDE SEQUENCE</scope>
    <source>
        <strain evidence="2">NBRC 107745</strain>
    </source>
</reference>
<organism evidence="2 3">
    <name type="scientific">Micromonospora sediminimaris</name>
    <dbReference type="NCBI Taxonomy" id="547162"/>
    <lineage>
        <taxon>Bacteria</taxon>
        <taxon>Bacillati</taxon>
        <taxon>Actinomycetota</taxon>
        <taxon>Actinomycetes</taxon>
        <taxon>Micromonosporales</taxon>
        <taxon>Micromonosporaceae</taxon>
        <taxon>Micromonospora</taxon>
    </lineage>
</organism>
<evidence type="ECO:0000313" key="3">
    <source>
        <dbReference type="Proteomes" id="UP000607311"/>
    </source>
</evidence>
<comment type="caution">
    <text evidence="2">The sequence shown here is derived from an EMBL/GenBank/DDBJ whole genome shotgun (WGS) entry which is preliminary data.</text>
</comment>
<feature type="transmembrane region" description="Helical" evidence="1">
    <location>
        <begin position="27"/>
        <end position="45"/>
    </location>
</feature>
<sequence length="82" mass="8907">MRAETGSRTGNRARTGRATGWEVEMRALLWVVGVVAGALVLLGLLLEAVRWLVIIGLIALAAVIVLAFVKGRQSAHNYPNRR</sequence>
<accession>A0A9W5XHJ2</accession>
<dbReference type="EMBL" id="BOPD01000002">
    <property type="protein sequence ID" value="GIJ31101.1"/>
    <property type="molecule type" value="Genomic_DNA"/>
</dbReference>
<protein>
    <submittedName>
        <fullName evidence="2">Uncharacterized protein</fullName>
    </submittedName>
</protein>